<dbReference type="SMART" id="SM00181">
    <property type="entry name" value="EGF"/>
    <property type="match status" value="2"/>
</dbReference>
<feature type="disulfide bond" evidence="12">
    <location>
        <begin position="465"/>
        <end position="480"/>
    </location>
</feature>
<dbReference type="SUPFAM" id="SSF63825">
    <property type="entry name" value="YWTD domain"/>
    <property type="match status" value="1"/>
</dbReference>
<protein>
    <submittedName>
        <fullName evidence="17">EGF-like domain-containing protein</fullName>
    </submittedName>
</protein>
<evidence type="ECO:0000256" key="13">
    <source>
        <dbReference type="PROSITE-ProRule" id="PRU00461"/>
    </source>
</evidence>
<evidence type="ECO:0000256" key="4">
    <source>
        <dbReference type="ARBA" id="ARBA00022692"/>
    </source>
</evidence>
<keyword evidence="16" id="KW-1185">Reference proteome</keyword>
<dbReference type="PRINTS" id="PR00261">
    <property type="entry name" value="LDLRECEPTOR"/>
</dbReference>
<evidence type="ECO:0000256" key="9">
    <source>
        <dbReference type="ARBA" id="ARBA00023157"/>
    </source>
</evidence>
<keyword evidence="5" id="KW-0732">Signal</keyword>
<evidence type="ECO:0000256" key="12">
    <source>
        <dbReference type="PROSITE-ProRule" id="PRU00124"/>
    </source>
</evidence>
<dbReference type="Gene3D" id="4.10.400.10">
    <property type="entry name" value="Low-density Lipoprotein Receptor"/>
    <property type="match status" value="2"/>
</dbReference>
<dbReference type="WBParaSite" id="TCLT_0000800801-mRNA-1">
    <property type="protein sequence ID" value="TCLT_0000800801-mRNA-1"/>
    <property type="gene ID" value="TCLT_0000800801"/>
</dbReference>
<evidence type="ECO:0000259" key="14">
    <source>
        <dbReference type="PROSITE" id="PS01186"/>
    </source>
</evidence>
<keyword evidence="4" id="KW-0812">Transmembrane</keyword>
<dbReference type="AlphaFoldDB" id="A0A158RCL7"/>
<dbReference type="InterPro" id="IPR050778">
    <property type="entry name" value="Cueball_EGF_LRP_Nidogen"/>
</dbReference>
<dbReference type="InterPro" id="IPR001881">
    <property type="entry name" value="EGF-like_Ca-bd_dom"/>
</dbReference>
<evidence type="ECO:0000256" key="7">
    <source>
        <dbReference type="ARBA" id="ARBA00022989"/>
    </source>
</evidence>
<dbReference type="GO" id="GO:0017147">
    <property type="term" value="F:Wnt-protein binding"/>
    <property type="evidence" value="ECO:0007669"/>
    <property type="project" value="TreeGrafter"/>
</dbReference>
<dbReference type="PROSITE" id="PS01187">
    <property type="entry name" value="EGF_CA"/>
    <property type="match status" value="1"/>
</dbReference>
<gene>
    <name evidence="15" type="ORF">TCLT_LOCUS7997</name>
</gene>
<evidence type="ECO:0000256" key="5">
    <source>
        <dbReference type="ARBA" id="ARBA00022729"/>
    </source>
</evidence>
<evidence type="ECO:0000256" key="11">
    <source>
        <dbReference type="ARBA" id="ARBA00023180"/>
    </source>
</evidence>
<organism evidence="17">
    <name type="scientific">Thelazia callipaeda</name>
    <name type="common">Oriental eyeworm</name>
    <name type="synonym">Parasitic nematode</name>
    <dbReference type="NCBI Taxonomy" id="103827"/>
    <lineage>
        <taxon>Eukaryota</taxon>
        <taxon>Metazoa</taxon>
        <taxon>Ecdysozoa</taxon>
        <taxon>Nematoda</taxon>
        <taxon>Chromadorea</taxon>
        <taxon>Rhabditida</taxon>
        <taxon>Spirurina</taxon>
        <taxon>Spiruromorpha</taxon>
        <taxon>Thelazioidea</taxon>
        <taxon>Thelaziidae</taxon>
        <taxon>Thelazia</taxon>
    </lineage>
</organism>
<dbReference type="FunFam" id="2.120.10.30:FF:000241">
    <property type="entry name" value="Low-density lipoprotein receptor-related protein 6"/>
    <property type="match status" value="1"/>
</dbReference>
<dbReference type="Pfam" id="PF00058">
    <property type="entry name" value="Ldl_recept_b"/>
    <property type="match status" value="1"/>
</dbReference>
<dbReference type="EMBL" id="UYYF01004568">
    <property type="protein sequence ID" value="VDN05510.1"/>
    <property type="molecule type" value="Genomic_DNA"/>
</dbReference>
<dbReference type="OrthoDB" id="10066840at2759"/>
<evidence type="ECO:0000256" key="3">
    <source>
        <dbReference type="ARBA" id="ARBA00022583"/>
    </source>
</evidence>
<dbReference type="Gene3D" id="2.10.25.10">
    <property type="entry name" value="Laminin"/>
    <property type="match status" value="1"/>
</dbReference>
<dbReference type="InterPro" id="IPR000033">
    <property type="entry name" value="LDLR_classB_rpt"/>
</dbReference>
<feature type="domain" description="EGF-like" evidence="14">
    <location>
        <begin position="384"/>
        <end position="398"/>
    </location>
</feature>
<keyword evidence="11" id="KW-0325">Glycoprotein</keyword>
<dbReference type="PROSITE" id="PS01186">
    <property type="entry name" value="EGF_2"/>
    <property type="match status" value="1"/>
</dbReference>
<feature type="repeat" description="LDL-receptor class B" evidence="13">
    <location>
        <begin position="270"/>
        <end position="312"/>
    </location>
</feature>
<sequence>MDYNQTTNVTKIEENSAESFDNYTGIGCESGYYYSKQLKKCIVYLLCQSSDEDECKSNEHLCSQRCINKPGGYECRCANPLYKLARDGHRCIRMDSENVRLFLAHTYSIWDITHNAKAFETIIANREEGKVVMFDYDIVTQRLYFVDLFKNTLQYSYLYNKQAVHMVQNHDIEGTEGIAVDWVHRNLYSLRQDQLHVQLLDGRFRTSLYKGFFQLPRALAVNPSTREVFASDWGDKPFIAALAMDGSHAKKIITENIVWPNALAVDYLAQRLYWADAFRDIIEMVNFDGSGRKEIITDGQLVPHVFGLTVFDDIIFWSDWNNRGLLFANKLTGGNATLLLEIIMPPYFLKAYHSAMQISGSNVCHNSTCQHLCVPKLDGSGPQCLCANGFIMHKNGFCEPNCKKNEILCSQPDHKCLNPIYKCDGLFNCKNIDDELGCIRPLCLMDERFFPCHDARKCILRSQRCDEIVDCYDSSDELYCKDLAINWPH</sequence>
<comment type="caution">
    <text evidence="12">Lacks conserved residue(s) required for the propagation of feature annotation.</text>
</comment>
<keyword evidence="10" id="KW-0675">Receptor</keyword>
<keyword evidence="2" id="KW-0245">EGF-like domain</keyword>
<dbReference type="SMART" id="SM00179">
    <property type="entry name" value="EGF_CA"/>
    <property type="match status" value="1"/>
</dbReference>
<dbReference type="Pfam" id="PF00057">
    <property type="entry name" value="Ldl_recept_a"/>
    <property type="match status" value="1"/>
</dbReference>
<keyword evidence="6" id="KW-0677">Repeat</keyword>
<feature type="disulfide bond" evidence="12">
    <location>
        <begin position="423"/>
        <end position="438"/>
    </location>
</feature>
<dbReference type="OMA" id="YADIGAN"/>
<evidence type="ECO:0000256" key="6">
    <source>
        <dbReference type="ARBA" id="ARBA00022737"/>
    </source>
</evidence>
<dbReference type="InterPro" id="IPR002172">
    <property type="entry name" value="LDrepeatLR_classA_rpt"/>
</dbReference>
<keyword evidence="7" id="KW-1133">Transmembrane helix</keyword>
<dbReference type="GO" id="GO:0042813">
    <property type="term" value="F:Wnt receptor activity"/>
    <property type="evidence" value="ECO:0007669"/>
    <property type="project" value="TreeGrafter"/>
</dbReference>
<accession>A0A158RCL7</accession>
<dbReference type="GO" id="GO:0060070">
    <property type="term" value="P:canonical Wnt signaling pathway"/>
    <property type="evidence" value="ECO:0007669"/>
    <property type="project" value="TreeGrafter"/>
</dbReference>
<name>A0A158RCL7_THECL</name>
<reference evidence="17" key="1">
    <citation type="submission" date="2016-04" db="UniProtKB">
        <authorList>
            <consortium name="WormBaseParasite"/>
        </authorList>
    </citation>
    <scope>IDENTIFICATION</scope>
</reference>
<evidence type="ECO:0000256" key="1">
    <source>
        <dbReference type="ARBA" id="ARBA00004167"/>
    </source>
</evidence>
<dbReference type="GO" id="GO:0005886">
    <property type="term" value="C:plasma membrane"/>
    <property type="evidence" value="ECO:0007669"/>
    <property type="project" value="TreeGrafter"/>
</dbReference>
<dbReference type="CDD" id="cd00054">
    <property type="entry name" value="EGF_CA"/>
    <property type="match status" value="1"/>
</dbReference>
<dbReference type="PROSITE" id="PS50068">
    <property type="entry name" value="LDLRA_2"/>
    <property type="match status" value="2"/>
</dbReference>
<dbReference type="PANTHER" id="PTHR46513">
    <property type="entry name" value="VITELLOGENIN RECEPTOR-LIKE PROTEIN-RELATED-RELATED"/>
    <property type="match status" value="1"/>
</dbReference>
<keyword evidence="9 12" id="KW-1015">Disulfide bond</keyword>
<dbReference type="InterPro" id="IPR000742">
    <property type="entry name" value="EGF"/>
</dbReference>
<comment type="subcellular location">
    <subcellularLocation>
        <location evidence="1">Membrane</location>
        <topology evidence="1">Single-pass membrane protein</topology>
    </subcellularLocation>
</comment>
<evidence type="ECO:0000256" key="10">
    <source>
        <dbReference type="ARBA" id="ARBA00023170"/>
    </source>
</evidence>
<dbReference type="PROSITE" id="PS01209">
    <property type="entry name" value="LDLRA_1"/>
    <property type="match status" value="1"/>
</dbReference>
<dbReference type="InterPro" id="IPR023415">
    <property type="entry name" value="LDLR_class-A_CS"/>
</dbReference>
<dbReference type="SUPFAM" id="SSF57196">
    <property type="entry name" value="EGF/Laminin"/>
    <property type="match status" value="1"/>
</dbReference>
<dbReference type="CDD" id="cd00112">
    <property type="entry name" value="LDLa"/>
    <property type="match status" value="1"/>
</dbReference>
<dbReference type="InterPro" id="IPR011042">
    <property type="entry name" value="6-blade_b-propeller_TolB-like"/>
</dbReference>
<dbReference type="SUPFAM" id="SSF57424">
    <property type="entry name" value="LDL receptor-like module"/>
    <property type="match status" value="2"/>
</dbReference>
<evidence type="ECO:0000256" key="2">
    <source>
        <dbReference type="ARBA" id="ARBA00022536"/>
    </source>
</evidence>
<evidence type="ECO:0000313" key="16">
    <source>
        <dbReference type="Proteomes" id="UP000276776"/>
    </source>
</evidence>
<dbReference type="STRING" id="103827.A0A158RCL7"/>
<dbReference type="SMART" id="SM00135">
    <property type="entry name" value="LY"/>
    <property type="match status" value="5"/>
</dbReference>
<dbReference type="PROSITE" id="PS51120">
    <property type="entry name" value="LDLRB"/>
    <property type="match status" value="1"/>
</dbReference>
<keyword evidence="3" id="KW-0254">Endocytosis</keyword>
<evidence type="ECO:0000313" key="17">
    <source>
        <dbReference type="WBParaSite" id="TCLT_0000800801-mRNA-1"/>
    </source>
</evidence>
<dbReference type="PANTHER" id="PTHR46513:SF13">
    <property type="entry name" value="EGF-LIKE DOMAIN-CONTAINING PROTEIN"/>
    <property type="match status" value="1"/>
</dbReference>
<dbReference type="GO" id="GO:0006897">
    <property type="term" value="P:endocytosis"/>
    <property type="evidence" value="ECO:0007669"/>
    <property type="project" value="UniProtKB-KW"/>
</dbReference>
<dbReference type="InterPro" id="IPR018097">
    <property type="entry name" value="EGF_Ca-bd_CS"/>
</dbReference>
<dbReference type="GO" id="GO:0005509">
    <property type="term" value="F:calcium ion binding"/>
    <property type="evidence" value="ECO:0007669"/>
    <property type="project" value="InterPro"/>
</dbReference>
<dbReference type="Proteomes" id="UP000276776">
    <property type="component" value="Unassembled WGS sequence"/>
</dbReference>
<keyword evidence="8" id="KW-0472">Membrane</keyword>
<dbReference type="Gene3D" id="2.120.10.30">
    <property type="entry name" value="TolB, C-terminal domain"/>
    <property type="match status" value="1"/>
</dbReference>
<dbReference type="InterPro" id="IPR036055">
    <property type="entry name" value="LDL_receptor-like_sf"/>
</dbReference>
<reference evidence="15 16" key="2">
    <citation type="submission" date="2018-11" db="EMBL/GenBank/DDBJ databases">
        <authorList>
            <consortium name="Pathogen Informatics"/>
        </authorList>
    </citation>
    <scope>NUCLEOTIDE SEQUENCE [LARGE SCALE GENOMIC DNA]</scope>
</reference>
<evidence type="ECO:0000313" key="15">
    <source>
        <dbReference type="EMBL" id="VDN05510.1"/>
    </source>
</evidence>
<dbReference type="SMART" id="SM00192">
    <property type="entry name" value="LDLa"/>
    <property type="match status" value="2"/>
</dbReference>
<evidence type="ECO:0000256" key="8">
    <source>
        <dbReference type="ARBA" id="ARBA00023136"/>
    </source>
</evidence>
<proteinExistence type="predicted"/>